<dbReference type="EMBL" id="CP036263">
    <property type="protein sequence ID" value="QDS99542.1"/>
    <property type="molecule type" value="Genomic_DNA"/>
</dbReference>
<name>A0A517MXD7_9BACT</name>
<keyword evidence="2" id="KW-0732">Signal</keyword>
<evidence type="ECO:0008006" key="5">
    <source>
        <dbReference type="Google" id="ProtNLM"/>
    </source>
</evidence>
<dbReference type="AlphaFoldDB" id="A0A517MXD7"/>
<keyword evidence="4" id="KW-1185">Reference proteome</keyword>
<feature type="region of interest" description="Disordered" evidence="1">
    <location>
        <begin position="278"/>
        <end position="351"/>
    </location>
</feature>
<dbReference type="OrthoDB" id="260154at2"/>
<sequence precursor="true">MEAQMKRLYVASASYARLTCAALTLVIAASSVAQLHAAAYRTANFTVAAPTPQLAKAIGDTAESCRKELAIEWLGKPLPNWPKPCPIKARVAPNLGAGGATSFVFDRGKVFGWRMDIQGSAERVLDSVVPHEVTHTIFASHFRRPLPRWADEGACTTVEHHSEIGKQERMLIEFLKTHRGIPFSDMFAMKEYPRDVLPLYAQGHSLAKYLIAQKGKRAFMAFVADGLTDEDWPRAIEDNYSYPHLLALQNSWLDWVRKGRPDIVASNDRTQRDVILAASEQPIVRGQDPDSTPKPRTRRSSNEPPIAALAATGPRDNSTDWPVTPTPGRSGKAISPYARAQDASLRGTVRR</sequence>
<organism evidence="3 4">
    <name type="scientific">Adhaeretor mobilis</name>
    <dbReference type="NCBI Taxonomy" id="1930276"/>
    <lineage>
        <taxon>Bacteria</taxon>
        <taxon>Pseudomonadati</taxon>
        <taxon>Planctomycetota</taxon>
        <taxon>Planctomycetia</taxon>
        <taxon>Pirellulales</taxon>
        <taxon>Lacipirellulaceae</taxon>
        <taxon>Adhaeretor</taxon>
    </lineage>
</organism>
<accession>A0A517MXD7</accession>
<reference evidence="3 4" key="1">
    <citation type="submission" date="2019-02" db="EMBL/GenBank/DDBJ databases">
        <title>Deep-cultivation of Planctomycetes and their phenomic and genomic characterization uncovers novel biology.</title>
        <authorList>
            <person name="Wiegand S."/>
            <person name="Jogler M."/>
            <person name="Boedeker C."/>
            <person name="Pinto D."/>
            <person name="Vollmers J."/>
            <person name="Rivas-Marin E."/>
            <person name="Kohn T."/>
            <person name="Peeters S.H."/>
            <person name="Heuer A."/>
            <person name="Rast P."/>
            <person name="Oberbeckmann S."/>
            <person name="Bunk B."/>
            <person name="Jeske O."/>
            <person name="Meyerdierks A."/>
            <person name="Storesund J.E."/>
            <person name="Kallscheuer N."/>
            <person name="Luecker S."/>
            <person name="Lage O.M."/>
            <person name="Pohl T."/>
            <person name="Merkel B.J."/>
            <person name="Hornburger P."/>
            <person name="Mueller R.-W."/>
            <person name="Bruemmer F."/>
            <person name="Labrenz M."/>
            <person name="Spormann A.M."/>
            <person name="Op den Camp H."/>
            <person name="Overmann J."/>
            <person name="Amann R."/>
            <person name="Jetten M.S.M."/>
            <person name="Mascher T."/>
            <person name="Medema M.H."/>
            <person name="Devos D.P."/>
            <person name="Kaster A.-K."/>
            <person name="Ovreas L."/>
            <person name="Rohde M."/>
            <person name="Galperin M.Y."/>
            <person name="Jogler C."/>
        </authorList>
    </citation>
    <scope>NUCLEOTIDE SEQUENCE [LARGE SCALE GENOMIC DNA]</scope>
    <source>
        <strain evidence="3 4">HG15A2</strain>
    </source>
</reference>
<evidence type="ECO:0000256" key="2">
    <source>
        <dbReference type="SAM" id="SignalP"/>
    </source>
</evidence>
<dbReference type="KEGG" id="amob:HG15A2_28660"/>
<dbReference type="RefSeq" id="WP_145060750.1">
    <property type="nucleotide sequence ID" value="NZ_CP036263.1"/>
</dbReference>
<proteinExistence type="predicted"/>
<evidence type="ECO:0000313" key="4">
    <source>
        <dbReference type="Proteomes" id="UP000319852"/>
    </source>
</evidence>
<gene>
    <name evidence="3" type="ORF">HG15A2_28660</name>
</gene>
<evidence type="ECO:0000313" key="3">
    <source>
        <dbReference type="EMBL" id="QDS99542.1"/>
    </source>
</evidence>
<evidence type="ECO:0000256" key="1">
    <source>
        <dbReference type="SAM" id="MobiDB-lite"/>
    </source>
</evidence>
<feature type="signal peptide" evidence="2">
    <location>
        <begin position="1"/>
        <end position="33"/>
    </location>
</feature>
<dbReference type="Proteomes" id="UP000319852">
    <property type="component" value="Chromosome"/>
</dbReference>
<protein>
    <recommendedName>
        <fullName evidence="5">Peptidase MA-like domain-containing protein</fullName>
    </recommendedName>
</protein>
<feature type="chain" id="PRO_5022039973" description="Peptidase MA-like domain-containing protein" evidence="2">
    <location>
        <begin position="34"/>
        <end position="351"/>
    </location>
</feature>